<organism evidence="1 2">
    <name type="scientific">Segatella copri</name>
    <dbReference type="NCBI Taxonomy" id="165179"/>
    <lineage>
        <taxon>Bacteria</taxon>
        <taxon>Pseudomonadati</taxon>
        <taxon>Bacteroidota</taxon>
        <taxon>Bacteroidia</taxon>
        <taxon>Bacteroidales</taxon>
        <taxon>Prevotellaceae</taxon>
        <taxon>Segatella</taxon>
    </lineage>
</organism>
<dbReference type="Proteomes" id="UP000283785">
    <property type="component" value="Unassembled WGS sequence"/>
</dbReference>
<dbReference type="EMBL" id="QSAG01000032">
    <property type="protein sequence ID" value="RGW41175.1"/>
    <property type="molecule type" value="Genomic_DNA"/>
</dbReference>
<evidence type="ECO:0000313" key="1">
    <source>
        <dbReference type="EMBL" id="RGW41175.1"/>
    </source>
</evidence>
<name>A0AA92W5D5_9BACT</name>
<reference evidence="1 2" key="1">
    <citation type="submission" date="2018-08" db="EMBL/GenBank/DDBJ databases">
        <title>A genome reference for cultivated species of the human gut microbiota.</title>
        <authorList>
            <person name="Zou Y."/>
            <person name="Xue W."/>
            <person name="Luo G."/>
        </authorList>
    </citation>
    <scope>NUCLEOTIDE SEQUENCE [LARGE SCALE GENOMIC DNA]</scope>
    <source>
        <strain evidence="1 2">AF12-50</strain>
    </source>
</reference>
<comment type="caution">
    <text evidence="1">The sequence shown here is derived from an EMBL/GenBank/DDBJ whole genome shotgun (WGS) entry which is preliminary data.</text>
</comment>
<sequence length="68" mass="7991">MPEERGCNRPPVLGTASLYGWRTIKGLRHILRDGTAWGKFFLQGYQFKWSFEKALADWFEDNDRQGLK</sequence>
<gene>
    <name evidence="1" type="ORF">DWV76_13040</name>
</gene>
<protein>
    <submittedName>
        <fullName evidence="1">Uncharacterized protein</fullName>
    </submittedName>
</protein>
<evidence type="ECO:0000313" key="2">
    <source>
        <dbReference type="Proteomes" id="UP000283785"/>
    </source>
</evidence>
<accession>A0AA92W5D5</accession>
<proteinExistence type="predicted"/>
<dbReference type="AlphaFoldDB" id="A0AA92W5D5"/>